<sequence length="307" mass="35744">MQLLSVIICTHNPRAEYLGRTLAALKTQTLPLDQWELLIIDNASNRPLAPEVDLSWHPNARHVREERLGLTPARMCGIQSAQAQILIFVDDDNVLDRHYLENVLKLSQDWPMLGAWGGQCLPDFEIEPPEWTKEFWEYLGIRTFDRDRWSNSPYWENTPIGAGLCVRKTVAETYAHSLQNDPRRTNLDRQGNMLLSCGDMDFAYTACDMGLGIGVFKDLKLLHLMPPNRLEESYLLRMVEQSVYSRVMLYFLRGKEADRLSWKEKLKLVLPFRLNPKNWRLAPRERKFKQAREQGYNLAMKAILNQQ</sequence>
<dbReference type="InterPro" id="IPR001173">
    <property type="entry name" value="Glyco_trans_2-like"/>
</dbReference>
<dbReference type="RefSeq" id="WP_330482825.1">
    <property type="nucleotide sequence ID" value="NZ_JAZBJZ010000018.1"/>
</dbReference>
<dbReference type="GO" id="GO:0016757">
    <property type="term" value="F:glycosyltransferase activity"/>
    <property type="evidence" value="ECO:0007669"/>
    <property type="project" value="UniProtKB-KW"/>
</dbReference>
<gene>
    <name evidence="2" type="ORF">V2H45_06540</name>
</gene>
<dbReference type="EMBL" id="JAZBJZ010000018">
    <property type="protein sequence ID" value="MEE3716396.1"/>
    <property type="molecule type" value="Genomic_DNA"/>
</dbReference>
<dbReference type="Pfam" id="PF00535">
    <property type="entry name" value="Glycos_transf_2"/>
    <property type="match status" value="1"/>
</dbReference>
<dbReference type="PANTHER" id="PTHR22916">
    <property type="entry name" value="GLYCOSYLTRANSFERASE"/>
    <property type="match status" value="1"/>
</dbReference>
<dbReference type="InterPro" id="IPR029044">
    <property type="entry name" value="Nucleotide-diphossugar_trans"/>
</dbReference>
<keyword evidence="3" id="KW-1185">Reference proteome</keyword>
<evidence type="ECO:0000313" key="2">
    <source>
        <dbReference type="EMBL" id="MEE3716396.1"/>
    </source>
</evidence>
<dbReference type="EC" id="2.4.-.-" evidence="2"/>
<dbReference type="SUPFAM" id="SSF53448">
    <property type="entry name" value="Nucleotide-diphospho-sugar transferases"/>
    <property type="match status" value="1"/>
</dbReference>
<keyword evidence="2" id="KW-0328">Glycosyltransferase</keyword>
<proteinExistence type="predicted"/>
<dbReference type="AlphaFoldDB" id="A0AAW9PV10"/>
<dbReference type="PANTHER" id="PTHR22916:SF64">
    <property type="entry name" value="TRANSFERASE, PUTATIVE-RELATED"/>
    <property type="match status" value="1"/>
</dbReference>
<accession>A0AAW9PV10</accession>
<reference evidence="2" key="1">
    <citation type="submission" date="2024-01" db="EMBL/GenBank/DDBJ databases">
        <title>Bank of Algae and Cyanobacteria of the Azores (BACA) strain genomes.</title>
        <authorList>
            <person name="Luz R."/>
            <person name="Cordeiro R."/>
            <person name="Fonseca A."/>
            <person name="Goncalves V."/>
        </authorList>
    </citation>
    <scope>NUCLEOTIDE SEQUENCE</scope>
    <source>
        <strain evidence="2">BACA0141</strain>
    </source>
</reference>
<evidence type="ECO:0000313" key="3">
    <source>
        <dbReference type="Proteomes" id="UP001333818"/>
    </source>
</evidence>
<protein>
    <submittedName>
        <fullName evidence="2">Glycosyltransferase</fullName>
        <ecNumber evidence="2">2.4.-.-</ecNumber>
    </submittedName>
</protein>
<name>A0AAW9PV10_9CYAN</name>
<dbReference type="Gene3D" id="3.90.550.10">
    <property type="entry name" value="Spore Coat Polysaccharide Biosynthesis Protein SpsA, Chain A"/>
    <property type="match status" value="1"/>
</dbReference>
<dbReference type="CDD" id="cd00761">
    <property type="entry name" value="Glyco_tranf_GTA_type"/>
    <property type="match status" value="1"/>
</dbReference>
<evidence type="ECO:0000259" key="1">
    <source>
        <dbReference type="Pfam" id="PF00535"/>
    </source>
</evidence>
<keyword evidence="2" id="KW-0808">Transferase</keyword>
<comment type="caution">
    <text evidence="2">The sequence shown here is derived from an EMBL/GenBank/DDBJ whole genome shotgun (WGS) entry which is preliminary data.</text>
</comment>
<feature type="domain" description="Glycosyltransferase 2-like" evidence="1">
    <location>
        <begin position="5"/>
        <end position="145"/>
    </location>
</feature>
<organism evidence="2 3">
    <name type="scientific">Tumidithrix elongata BACA0141</name>
    <dbReference type="NCBI Taxonomy" id="2716417"/>
    <lineage>
        <taxon>Bacteria</taxon>
        <taxon>Bacillati</taxon>
        <taxon>Cyanobacteriota</taxon>
        <taxon>Cyanophyceae</taxon>
        <taxon>Pseudanabaenales</taxon>
        <taxon>Pseudanabaenaceae</taxon>
        <taxon>Tumidithrix</taxon>
        <taxon>Tumidithrix elongata</taxon>
    </lineage>
</organism>
<dbReference type="Proteomes" id="UP001333818">
    <property type="component" value="Unassembled WGS sequence"/>
</dbReference>